<comment type="caution">
    <text evidence="2">The sequence shown here is derived from an EMBL/GenBank/DDBJ whole genome shotgun (WGS) entry which is preliminary data.</text>
</comment>
<accession>A0AAV4VMS6</accession>
<proteinExistence type="predicted"/>
<evidence type="ECO:0000313" key="3">
    <source>
        <dbReference type="Proteomes" id="UP001054837"/>
    </source>
</evidence>
<dbReference type="Proteomes" id="UP001054837">
    <property type="component" value="Unassembled WGS sequence"/>
</dbReference>
<dbReference type="AlphaFoldDB" id="A0AAV4VMS6"/>
<name>A0AAV4VMS6_9ARAC</name>
<organism evidence="2 3">
    <name type="scientific">Caerostris darwini</name>
    <dbReference type="NCBI Taxonomy" id="1538125"/>
    <lineage>
        <taxon>Eukaryota</taxon>
        <taxon>Metazoa</taxon>
        <taxon>Ecdysozoa</taxon>
        <taxon>Arthropoda</taxon>
        <taxon>Chelicerata</taxon>
        <taxon>Arachnida</taxon>
        <taxon>Araneae</taxon>
        <taxon>Araneomorphae</taxon>
        <taxon>Entelegynae</taxon>
        <taxon>Araneoidea</taxon>
        <taxon>Araneidae</taxon>
        <taxon>Caerostris</taxon>
    </lineage>
</organism>
<dbReference type="EMBL" id="BPLQ01013351">
    <property type="protein sequence ID" value="GIY71486.1"/>
    <property type="molecule type" value="Genomic_DNA"/>
</dbReference>
<sequence>MCESPLDNICSDSGVSYSRQMPELNFRKSGLGLPSLPRDFATTHKEEFAWPPAGGASEPERGTTERISAFKVGEGGPMAEQSSHMLDYKDPHVGRTMPERPPKGIFRRPVCRFETQSETGASYPRWKDLPGQPAADLHKDNIRVEPAEHDARYLVSTYQEDYDGLPAALCPARMAENYGRRALEPKHRFACSANDHDYYQKGEDLAEKRD</sequence>
<evidence type="ECO:0000256" key="1">
    <source>
        <dbReference type="SAM" id="MobiDB-lite"/>
    </source>
</evidence>
<evidence type="ECO:0000313" key="2">
    <source>
        <dbReference type="EMBL" id="GIY71486.1"/>
    </source>
</evidence>
<feature type="region of interest" description="Disordered" evidence="1">
    <location>
        <begin position="42"/>
        <end position="63"/>
    </location>
</feature>
<protein>
    <submittedName>
        <fullName evidence="2">Uncharacterized protein</fullName>
    </submittedName>
</protein>
<gene>
    <name evidence="2" type="primary">AVEN_39636_1</name>
    <name evidence="2" type="ORF">CDAR_86801</name>
</gene>
<keyword evidence="3" id="KW-1185">Reference proteome</keyword>
<reference evidence="2 3" key="1">
    <citation type="submission" date="2021-06" db="EMBL/GenBank/DDBJ databases">
        <title>Caerostris darwini draft genome.</title>
        <authorList>
            <person name="Kono N."/>
            <person name="Arakawa K."/>
        </authorList>
    </citation>
    <scope>NUCLEOTIDE SEQUENCE [LARGE SCALE GENOMIC DNA]</scope>
</reference>